<comment type="caution">
    <text evidence="1">The sequence shown here is derived from an EMBL/GenBank/DDBJ whole genome shotgun (WGS) entry which is preliminary data.</text>
</comment>
<dbReference type="Proteomes" id="UP000176221">
    <property type="component" value="Unassembled WGS sequence"/>
</dbReference>
<dbReference type="STRING" id="1802319.A2928_01900"/>
<evidence type="ECO:0000313" key="1">
    <source>
        <dbReference type="EMBL" id="OHA32637.1"/>
    </source>
</evidence>
<accession>A0A1G2N935</accession>
<protein>
    <submittedName>
        <fullName evidence="1">Uncharacterized protein</fullName>
    </submittedName>
</protein>
<name>A0A1G2N935_9BACT</name>
<dbReference type="AlphaFoldDB" id="A0A1G2N935"/>
<sequence length="144" mass="16814">MVRGFINCDADPEIPDWADQVNPILKHIKRGVIDDPSRITAESVFRDGDGDSLDGEEFIRRAQALPSSANACAFDFYTKPENWDYLPKDVDVIVFPQTEFRYYSDGSRGVWYLYRRGAKWRRHYVWVGNQFGRTYRVAVFRPPK</sequence>
<dbReference type="EMBL" id="MHRX01000039">
    <property type="protein sequence ID" value="OHA32637.1"/>
    <property type="molecule type" value="Genomic_DNA"/>
</dbReference>
<gene>
    <name evidence="1" type="ORF">A2928_01900</name>
</gene>
<proteinExistence type="predicted"/>
<organism evidence="1 2">
    <name type="scientific">Candidatus Taylorbacteria bacterium RIFCSPLOWO2_01_FULL_45_15b</name>
    <dbReference type="NCBI Taxonomy" id="1802319"/>
    <lineage>
        <taxon>Bacteria</taxon>
        <taxon>Candidatus Tayloriibacteriota</taxon>
    </lineage>
</organism>
<reference evidence="1 2" key="1">
    <citation type="journal article" date="2016" name="Nat. Commun.">
        <title>Thousands of microbial genomes shed light on interconnected biogeochemical processes in an aquifer system.</title>
        <authorList>
            <person name="Anantharaman K."/>
            <person name="Brown C.T."/>
            <person name="Hug L.A."/>
            <person name="Sharon I."/>
            <person name="Castelle C.J."/>
            <person name="Probst A.J."/>
            <person name="Thomas B.C."/>
            <person name="Singh A."/>
            <person name="Wilkins M.J."/>
            <person name="Karaoz U."/>
            <person name="Brodie E.L."/>
            <person name="Williams K.H."/>
            <person name="Hubbard S.S."/>
            <person name="Banfield J.F."/>
        </authorList>
    </citation>
    <scope>NUCLEOTIDE SEQUENCE [LARGE SCALE GENOMIC DNA]</scope>
</reference>
<evidence type="ECO:0000313" key="2">
    <source>
        <dbReference type="Proteomes" id="UP000176221"/>
    </source>
</evidence>